<organism evidence="1 2">
    <name type="scientific">Coemansia aciculifera</name>
    <dbReference type="NCBI Taxonomy" id="417176"/>
    <lineage>
        <taxon>Eukaryota</taxon>
        <taxon>Fungi</taxon>
        <taxon>Fungi incertae sedis</taxon>
        <taxon>Zoopagomycota</taxon>
        <taxon>Kickxellomycotina</taxon>
        <taxon>Kickxellomycetes</taxon>
        <taxon>Kickxellales</taxon>
        <taxon>Kickxellaceae</taxon>
        <taxon>Coemansia</taxon>
    </lineage>
</organism>
<keyword evidence="2" id="KW-1185">Reference proteome</keyword>
<dbReference type="Proteomes" id="UP001139981">
    <property type="component" value="Unassembled WGS sequence"/>
</dbReference>
<protein>
    <submittedName>
        <fullName evidence="1">Uncharacterized protein</fullName>
    </submittedName>
</protein>
<dbReference type="EMBL" id="JANBVB010000046">
    <property type="protein sequence ID" value="KAJ2898843.1"/>
    <property type="molecule type" value="Genomic_DNA"/>
</dbReference>
<name>A0ACC1M7L9_9FUNG</name>
<evidence type="ECO:0000313" key="2">
    <source>
        <dbReference type="Proteomes" id="UP001139981"/>
    </source>
</evidence>
<accession>A0ACC1M7L9</accession>
<evidence type="ECO:0000313" key="1">
    <source>
        <dbReference type="EMBL" id="KAJ2898843.1"/>
    </source>
</evidence>
<proteinExistence type="predicted"/>
<sequence length="795" mass="85007">MLQLMETEDSFYATQEQCLDSASMLLSQEFADARIGDRSTHRDNAGGARTAKGARTMSAPGPTVTRSAPETPVASGQPTGVHSTGNSVVPGQQQQQTGVDPRGKANLYPRLAQHIPPPPHPDSSAAIQRPRQSGQYGKSAVAAATDSLSHSILSPPYQQQQQLKQRFKPYSHSISIHGASNDARSSTMPSTIRKEPQPHTSVQSIVPKTAAALDELVRLRAENERMRAETEQLRAQLYTKEGEVIIVRENLAKTEIDNTHLQEQLTNQITGAAARMQHFEKELKEEIERLKTELVFKEHEAKAEAMAKAQLAQSARATSTPRSVASRSAIDVSRGVAGQPSGTQFSGGTLSPITYPSMEDFMSLPKPLPRSAGPATPTMTPGSARPLSIGSKFSDKGAGHGGRGNAHSEASMTALLDILTGIADLPNTASFGGLISLSAQLSRAVRDPAPKQLSSFHLMACQTLTASASSTGGFEQLGATAQLILQVVGALSEFRTAWLVGSSEPSGLQHPSSSSAFGLRCTSQLAAAAGTALLESTRAVAKMRPSSMESAVCSAAIASLCQLLNRVIGFQPVAALDSEVWAEFNPSEIGQYFTPGLGLDGLLGVVGLLTTLIQVSPTAWAFLRDSPSNFERLLLAIMRRLQVAFLANDALMLDGKRAFLVLIASAIVTHESDTPMLINSMRKFTTGMVQWFLEEHLSLTRSAASRPMAVADCERRVQVFFEYIKCLNVVLSEVKDVVALLGGDNSPLFYGFVAACTRMTLGEGVFDGVESIRELAADLLAYAVTEDQAIAIQNL</sequence>
<comment type="caution">
    <text evidence="1">The sequence shown here is derived from an EMBL/GenBank/DDBJ whole genome shotgun (WGS) entry which is preliminary data.</text>
</comment>
<gene>
    <name evidence="1" type="ORF">IWW38_001223</name>
</gene>
<reference evidence="1" key="1">
    <citation type="submission" date="2022-07" db="EMBL/GenBank/DDBJ databases">
        <title>Phylogenomic reconstructions and comparative analyses of Kickxellomycotina fungi.</title>
        <authorList>
            <person name="Reynolds N.K."/>
            <person name="Stajich J.E."/>
            <person name="Barry K."/>
            <person name="Grigoriev I.V."/>
            <person name="Crous P."/>
            <person name="Smith M.E."/>
        </authorList>
    </citation>
    <scope>NUCLEOTIDE SEQUENCE</scope>
    <source>
        <strain evidence="1">CBS 190363</strain>
    </source>
</reference>